<keyword evidence="4" id="KW-1185">Reference proteome</keyword>
<dbReference type="GO" id="GO:0016491">
    <property type="term" value="F:oxidoreductase activity"/>
    <property type="evidence" value="ECO:0007669"/>
    <property type="project" value="InterPro"/>
</dbReference>
<dbReference type="RefSeq" id="WP_119750019.1">
    <property type="nucleotide sequence ID" value="NZ_QZCG01000009.1"/>
</dbReference>
<accession>A0A418STB7</accession>
<sequence length="350" mass="39076">MSHLLTARADITVNEPSAMLKRLCEHIAEHGAIYSRMESRHDLRFPFGTALLHENANHVRVEVAGGTFPALFDLRSIIAGHMQEFAAQPLTIHWTGDGARMTRPPNYRMLRVVETQDLTPRMRRICFASDDLSLFAGLDNIHVRLVFAPDGQGLAEPRISPDGLESWPDGPDKPEFRRYTIRDIDVAAGVLDIDFVLHAEATGPGSRFAETARAGDRIGMIGPGGGSLPLDRDWYLLAGDETALPAIARFLELLPDAARGHVIIEIANEAERQPLAHRRNMKVDWILRTDGFVPALQCHAPPEDAQSPFIWVGCEDSAFRELRRYVRNDLALKKGYHSIVAYWREGHAAD</sequence>
<evidence type="ECO:0000313" key="3">
    <source>
        <dbReference type="EMBL" id="RJE84162.1"/>
    </source>
</evidence>
<dbReference type="OrthoDB" id="9814826at2"/>
<dbReference type="SUPFAM" id="SSF63380">
    <property type="entry name" value="Riboflavin synthase domain-like"/>
    <property type="match status" value="1"/>
</dbReference>
<dbReference type="InterPro" id="IPR039261">
    <property type="entry name" value="FNR_nucleotide-bd"/>
</dbReference>
<dbReference type="InterPro" id="IPR014543">
    <property type="entry name" value="UCP028291"/>
</dbReference>
<dbReference type="CDD" id="cd06193">
    <property type="entry name" value="siderophore_interacting"/>
    <property type="match status" value="1"/>
</dbReference>
<dbReference type="Gene3D" id="3.30.310.50">
    <property type="entry name" value="Alpha-D-phosphohexomutase, C-terminal domain"/>
    <property type="match status" value="1"/>
</dbReference>
<protein>
    <submittedName>
        <fullName evidence="3">Siderophore-interacting protein</fullName>
    </submittedName>
</protein>
<dbReference type="Gene3D" id="3.40.50.80">
    <property type="entry name" value="Nucleotide-binding domain of ferredoxin-NADP reductase (FNR) module"/>
    <property type="match status" value="1"/>
</dbReference>
<dbReference type="Proteomes" id="UP000284202">
    <property type="component" value="Unassembled WGS sequence"/>
</dbReference>
<dbReference type="PANTHER" id="PTHR30157">
    <property type="entry name" value="FERRIC REDUCTASE, NADPH-DEPENDENT"/>
    <property type="match status" value="1"/>
</dbReference>
<name>A0A418STB7_9RHOB</name>
<dbReference type="Pfam" id="PF04954">
    <property type="entry name" value="SIP"/>
    <property type="match status" value="1"/>
</dbReference>
<proteinExistence type="inferred from homology"/>
<feature type="domain" description="FAD-binding FR-type" evidence="2">
    <location>
        <begin position="105"/>
        <end position="230"/>
    </location>
</feature>
<dbReference type="InterPro" id="IPR007037">
    <property type="entry name" value="SIP_rossman_dom"/>
</dbReference>
<dbReference type="Pfam" id="PF09981">
    <property type="entry name" value="DUF2218"/>
    <property type="match status" value="1"/>
</dbReference>
<dbReference type="Pfam" id="PF08021">
    <property type="entry name" value="FAD_binding_9"/>
    <property type="match status" value="1"/>
</dbReference>
<dbReference type="InterPro" id="IPR039374">
    <property type="entry name" value="SIP_fam"/>
</dbReference>
<evidence type="ECO:0000256" key="1">
    <source>
        <dbReference type="ARBA" id="ARBA00035644"/>
    </source>
</evidence>
<dbReference type="PANTHER" id="PTHR30157:SF0">
    <property type="entry name" value="NADPH-DEPENDENT FERRIC-CHELATE REDUCTASE"/>
    <property type="match status" value="1"/>
</dbReference>
<evidence type="ECO:0000313" key="4">
    <source>
        <dbReference type="Proteomes" id="UP000284202"/>
    </source>
</evidence>
<dbReference type="Gene3D" id="2.40.30.10">
    <property type="entry name" value="Translation factors"/>
    <property type="match status" value="1"/>
</dbReference>
<comment type="caution">
    <text evidence="3">The sequence shown here is derived from an EMBL/GenBank/DDBJ whole genome shotgun (WGS) entry which is preliminary data.</text>
</comment>
<gene>
    <name evidence="3" type="ORF">D3P04_14240</name>
</gene>
<comment type="similarity">
    <text evidence="1">Belongs to the SIP oxidoreductase family.</text>
</comment>
<dbReference type="EMBL" id="QZCG01000009">
    <property type="protein sequence ID" value="RJE84162.1"/>
    <property type="molecule type" value="Genomic_DNA"/>
</dbReference>
<organism evidence="3 4">
    <name type="scientific">Paracoccus onubensis</name>
    <dbReference type="NCBI Taxonomy" id="1675788"/>
    <lineage>
        <taxon>Bacteria</taxon>
        <taxon>Pseudomonadati</taxon>
        <taxon>Pseudomonadota</taxon>
        <taxon>Alphaproteobacteria</taxon>
        <taxon>Rhodobacterales</taxon>
        <taxon>Paracoccaceae</taxon>
        <taxon>Paracoccus</taxon>
    </lineage>
</organism>
<dbReference type="AlphaFoldDB" id="A0A418STB7"/>
<dbReference type="PROSITE" id="PS51384">
    <property type="entry name" value="FAD_FR"/>
    <property type="match status" value="1"/>
</dbReference>
<reference evidence="4" key="1">
    <citation type="submission" date="2018-09" db="EMBL/GenBank/DDBJ databases">
        <title>Acidovorax cavernicola nov. sp. isolated from Gruta de las Maravillas (Aracena, Spain).</title>
        <authorList>
            <person name="Jurado V."/>
            <person name="Gutierrez-Patricio S."/>
            <person name="Gonzalez-Pimentel J.L."/>
            <person name="Miller A.Z."/>
            <person name="Laiz L."/>
            <person name="Saiz-Jimenez C."/>
        </authorList>
    </citation>
    <scope>NUCLEOTIDE SEQUENCE [LARGE SCALE GENOMIC DNA]</scope>
    <source>
        <strain evidence="4">1011MAR3C25</strain>
    </source>
</reference>
<dbReference type="InterPro" id="IPR013113">
    <property type="entry name" value="SIP_FAD-bd"/>
</dbReference>
<dbReference type="InterPro" id="IPR017938">
    <property type="entry name" value="Riboflavin_synthase-like_b-brl"/>
</dbReference>
<dbReference type="InterPro" id="IPR017927">
    <property type="entry name" value="FAD-bd_FR_type"/>
</dbReference>
<evidence type="ECO:0000259" key="2">
    <source>
        <dbReference type="PROSITE" id="PS51384"/>
    </source>
</evidence>